<proteinExistence type="predicted"/>
<feature type="domain" description="Ysc84 actin-binding" evidence="2">
    <location>
        <begin position="103"/>
        <end position="192"/>
    </location>
</feature>
<protein>
    <recommendedName>
        <fullName evidence="2">Ysc84 actin-binding domain-containing protein</fullName>
    </recommendedName>
</protein>
<sequence length="192" mass="20505">MTTRSLLHLIMSLALGLAVLAGVPGAVAKSATEEKRAEIDEMAKGMLDDLYQLKPMAKDQVKRAAGYAVFSNVGVNLVFASFAGGHGVVVDKKGKRTYMKMGSAGLGLGLGVKDFRAVFIFRTKAKMEAFIEKGWDFSGQVDAAAKSDKKGAAIAAAETAIPDVEIYQITKNGLALQATLQGTKYWQDKDLN</sequence>
<evidence type="ECO:0000256" key="1">
    <source>
        <dbReference type="SAM" id="SignalP"/>
    </source>
</evidence>
<dbReference type="EMBL" id="SDHX01000001">
    <property type="protein sequence ID" value="RXK54953.1"/>
    <property type="molecule type" value="Genomic_DNA"/>
</dbReference>
<dbReference type="Proteomes" id="UP000290218">
    <property type="component" value="Unassembled WGS sequence"/>
</dbReference>
<evidence type="ECO:0000313" key="4">
    <source>
        <dbReference type="Proteomes" id="UP000290218"/>
    </source>
</evidence>
<dbReference type="OrthoDB" id="117166at2"/>
<keyword evidence="1" id="KW-0732">Signal</keyword>
<dbReference type="InterPro" id="IPR007461">
    <property type="entry name" value="Ysc84_actin-binding"/>
</dbReference>
<evidence type="ECO:0000313" key="3">
    <source>
        <dbReference type="EMBL" id="RXK54953.1"/>
    </source>
</evidence>
<name>A0A4Q1C7Q1_9BACT</name>
<reference evidence="3 4" key="1">
    <citation type="submission" date="2019-01" db="EMBL/GenBank/DDBJ databases">
        <title>Lacunisphaera sp. strain TWA-58.</title>
        <authorList>
            <person name="Chen W.-M."/>
        </authorList>
    </citation>
    <scope>NUCLEOTIDE SEQUENCE [LARGE SCALE GENOMIC DNA]</scope>
    <source>
        <strain evidence="3 4">TWA-58</strain>
    </source>
</reference>
<accession>A0A4Q1C7Q1</accession>
<feature type="chain" id="PRO_5020541163" description="Ysc84 actin-binding domain-containing protein" evidence="1">
    <location>
        <begin position="22"/>
        <end position="192"/>
    </location>
</feature>
<organism evidence="3 4">
    <name type="scientific">Oleiharenicola lentus</name>
    <dbReference type="NCBI Taxonomy" id="2508720"/>
    <lineage>
        <taxon>Bacteria</taxon>
        <taxon>Pseudomonadati</taxon>
        <taxon>Verrucomicrobiota</taxon>
        <taxon>Opitutia</taxon>
        <taxon>Opitutales</taxon>
        <taxon>Opitutaceae</taxon>
        <taxon>Oleiharenicola</taxon>
    </lineage>
</organism>
<feature type="signal peptide" evidence="1">
    <location>
        <begin position="1"/>
        <end position="21"/>
    </location>
</feature>
<gene>
    <name evidence="3" type="ORF">ESB00_03380</name>
</gene>
<evidence type="ECO:0000259" key="2">
    <source>
        <dbReference type="Pfam" id="PF04366"/>
    </source>
</evidence>
<dbReference type="RefSeq" id="WP_129046318.1">
    <property type="nucleotide sequence ID" value="NZ_SDHX01000001.1"/>
</dbReference>
<keyword evidence="4" id="KW-1185">Reference proteome</keyword>
<dbReference type="AlphaFoldDB" id="A0A4Q1C7Q1"/>
<comment type="caution">
    <text evidence="3">The sequence shown here is derived from an EMBL/GenBank/DDBJ whole genome shotgun (WGS) entry which is preliminary data.</text>
</comment>
<dbReference type="Pfam" id="PF04366">
    <property type="entry name" value="Ysc84"/>
    <property type="match status" value="1"/>
</dbReference>